<keyword evidence="3" id="KW-0645">Protease</keyword>
<dbReference type="PRINTS" id="PR00786">
    <property type="entry name" value="NEPRILYSIN"/>
</dbReference>
<dbReference type="GO" id="GO:0004222">
    <property type="term" value="F:metalloendopeptidase activity"/>
    <property type="evidence" value="ECO:0007669"/>
    <property type="project" value="InterPro"/>
</dbReference>
<evidence type="ECO:0000256" key="9">
    <source>
        <dbReference type="SAM" id="MobiDB-lite"/>
    </source>
</evidence>
<dbReference type="GO" id="GO:0005886">
    <property type="term" value="C:plasma membrane"/>
    <property type="evidence" value="ECO:0007669"/>
    <property type="project" value="TreeGrafter"/>
</dbReference>
<evidence type="ECO:0000256" key="6">
    <source>
        <dbReference type="ARBA" id="ARBA00022833"/>
    </source>
</evidence>
<keyword evidence="7" id="KW-0482">Metalloprotease</keyword>
<feature type="coiled-coil region" evidence="8">
    <location>
        <begin position="103"/>
        <end position="130"/>
    </location>
</feature>
<dbReference type="PATRIC" id="fig|1144748.3.peg.1740"/>
<dbReference type="EMBL" id="CP012418">
    <property type="protein sequence ID" value="AOE50436.1"/>
    <property type="molecule type" value="Genomic_DNA"/>
</dbReference>
<reference evidence="13" key="1">
    <citation type="submission" date="2015-08" db="EMBL/GenBank/DDBJ databases">
        <authorList>
            <person name="Kim K.M."/>
        </authorList>
    </citation>
    <scope>NUCLEOTIDE SEQUENCE [LARGE SCALE GENOMIC DNA]</scope>
    <source>
        <strain evidence="13">KCTC 23892</strain>
    </source>
</reference>
<feature type="domain" description="Peptidase M13 C-terminal" evidence="10">
    <location>
        <begin position="499"/>
        <end position="700"/>
    </location>
</feature>
<feature type="compositionally biased region" description="Low complexity" evidence="9">
    <location>
        <begin position="28"/>
        <end position="40"/>
    </location>
</feature>
<name>A0A1B3BC91_9GAMM</name>
<feature type="region of interest" description="Disordered" evidence="9">
    <location>
        <begin position="27"/>
        <end position="54"/>
    </location>
</feature>
<keyword evidence="5" id="KW-0378">Hydrolase</keyword>
<dbReference type="Gene3D" id="3.40.390.10">
    <property type="entry name" value="Collagenase (Catalytic Domain)"/>
    <property type="match status" value="1"/>
</dbReference>
<evidence type="ECO:0000256" key="3">
    <source>
        <dbReference type="ARBA" id="ARBA00022670"/>
    </source>
</evidence>
<feature type="compositionally biased region" description="Basic and acidic residues" evidence="9">
    <location>
        <begin position="41"/>
        <end position="53"/>
    </location>
</feature>
<dbReference type="PANTHER" id="PTHR11733:SF167">
    <property type="entry name" value="FI17812P1-RELATED"/>
    <property type="match status" value="1"/>
</dbReference>
<keyword evidence="6" id="KW-0862">Zinc</keyword>
<dbReference type="RefSeq" id="WP_068992605.1">
    <property type="nucleotide sequence ID" value="NZ_CP012418.1"/>
</dbReference>
<evidence type="ECO:0000256" key="8">
    <source>
        <dbReference type="SAM" id="Coils"/>
    </source>
</evidence>
<dbReference type="InterPro" id="IPR042089">
    <property type="entry name" value="Peptidase_M13_dom_2"/>
</dbReference>
<dbReference type="InterPro" id="IPR018497">
    <property type="entry name" value="Peptidase_M13_C"/>
</dbReference>
<dbReference type="AlphaFoldDB" id="A0A1B3BC91"/>
<evidence type="ECO:0000256" key="2">
    <source>
        <dbReference type="ARBA" id="ARBA00007357"/>
    </source>
</evidence>
<comment type="similarity">
    <text evidence="2">Belongs to the peptidase M13 family.</text>
</comment>
<evidence type="ECO:0000256" key="7">
    <source>
        <dbReference type="ARBA" id="ARBA00023049"/>
    </source>
</evidence>
<dbReference type="SUPFAM" id="SSF55486">
    <property type="entry name" value="Metalloproteases ('zincins'), catalytic domain"/>
    <property type="match status" value="1"/>
</dbReference>
<dbReference type="Pfam" id="PF01431">
    <property type="entry name" value="Peptidase_M13"/>
    <property type="match status" value="1"/>
</dbReference>
<dbReference type="STRING" id="1144748.KS2013_1727"/>
<keyword evidence="8" id="KW-0175">Coiled coil</keyword>
<comment type="cofactor">
    <cofactor evidence="1">
        <name>Zn(2+)</name>
        <dbReference type="ChEBI" id="CHEBI:29105"/>
    </cofactor>
</comment>
<keyword evidence="13" id="KW-1185">Reference proteome</keyword>
<dbReference type="Pfam" id="PF05649">
    <property type="entry name" value="Peptidase_M13_N"/>
    <property type="match status" value="1"/>
</dbReference>
<protein>
    <submittedName>
        <fullName evidence="12">Endothelin-converting enzyme 1</fullName>
    </submittedName>
</protein>
<evidence type="ECO:0000256" key="5">
    <source>
        <dbReference type="ARBA" id="ARBA00022801"/>
    </source>
</evidence>
<dbReference type="InterPro" id="IPR008753">
    <property type="entry name" value="Peptidase_M13_N"/>
</dbReference>
<keyword evidence="4" id="KW-0479">Metal-binding</keyword>
<evidence type="ECO:0000256" key="4">
    <source>
        <dbReference type="ARBA" id="ARBA00022723"/>
    </source>
</evidence>
<dbReference type="PANTHER" id="PTHR11733">
    <property type="entry name" value="ZINC METALLOPROTEASE FAMILY M13 NEPRILYSIN-RELATED"/>
    <property type="match status" value="1"/>
</dbReference>
<evidence type="ECO:0000256" key="1">
    <source>
        <dbReference type="ARBA" id="ARBA00001947"/>
    </source>
</evidence>
<dbReference type="Gene3D" id="1.10.1380.10">
    <property type="entry name" value="Neutral endopeptidase , domain2"/>
    <property type="match status" value="1"/>
</dbReference>
<dbReference type="OrthoDB" id="9775677at2"/>
<dbReference type="PROSITE" id="PS51257">
    <property type="entry name" value="PROKAR_LIPOPROTEIN"/>
    <property type="match status" value="1"/>
</dbReference>
<dbReference type="GO" id="GO:0046872">
    <property type="term" value="F:metal ion binding"/>
    <property type="evidence" value="ECO:0007669"/>
    <property type="project" value="UniProtKB-KW"/>
</dbReference>
<dbReference type="Proteomes" id="UP000094147">
    <property type="component" value="Chromosome"/>
</dbReference>
<evidence type="ECO:0000313" key="13">
    <source>
        <dbReference type="Proteomes" id="UP000094147"/>
    </source>
</evidence>
<proteinExistence type="inferred from homology"/>
<organism evidence="12 13">
    <name type="scientific">Kangiella sediminilitoris</name>
    <dbReference type="NCBI Taxonomy" id="1144748"/>
    <lineage>
        <taxon>Bacteria</taxon>
        <taxon>Pseudomonadati</taxon>
        <taxon>Pseudomonadota</taxon>
        <taxon>Gammaproteobacteria</taxon>
        <taxon>Kangiellales</taxon>
        <taxon>Kangiellaceae</taxon>
        <taxon>Kangiella</taxon>
    </lineage>
</organism>
<evidence type="ECO:0000259" key="11">
    <source>
        <dbReference type="Pfam" id="PF05649"/>
    </source>
</evidence>
<gene>
    <name evidence="12" type="ORF">KS2013_1727</name>
</gene>
<dbReference type="GO" id="GO:0016485">
    <property type="term" value="P:protein processing"/>
    <property type="evidence" value="ECO:0007669"/>
    <property type="project" value="TreeGrafter"/>
</dbReference>
<evidence type="ECO:0000313" key="12">
    <source>
        <dbReference type="EMBL" id="AOE50436.1"/>
    </source>
</evidence>
<evidence type="ECO:0000259" key="10">
    <source>
        <dbReference type="Pfam" id="PF01431"/>
    </source>
</evidence>
<dbReference type="InterPro" id="IPR024079">
    <property type="entry name" value="MetalloPept_cat_dom_sf"/>
</dbReference>
<dbReference type="PROSITE" id="PS51885">
    <property type="entry name" value="NEPRILYSIN"/>
    <property type="match status" value="1"/>
</dbReference>
<dbReference type="InterPro" id="IPR000718">
    <property type="entry name" value="Peptidase_M13"/>
</dbReference>
<feature type="domain" description="Peptidase M13 N-terminal" evidence="11">
    <location>
        <begin position="71"/>
        <end position="447"/>
    </location>
</feature>
<accession>A0A1B3BC91</accession>
<dbReference type="KEGG" id="ksd:KS2013_1727"/>
<dbReference type="CDD" id="cd08662">
    <property type="entry name" value="M13"/>
    <property type="match status" value="1"/>
</dbReference>
<sequence>MKKLIISSVCLAVLAACNSDDNQKQAETKAAAQEANQEQAVKAEPKADKKETKQQLVSGIDIKYFDNSVRPQDDLFRHVNGKWLKEFEIPADKSNYGSFTKLAEQAKEDVREIIEEAAQTKAEKGSEEQQVGDLFESYMNTAKLEELGTKPLQPELERINSIENLSDLSEYIAYAQMVSTSPFSTYVYVDAKQPDTYITQMNQSGLGLPSRDSYLKEDEKSQKIRDQYVEHIAKMFELAGVEGGEEKAATVMGLETSIAQKHWPKEKLRNPVARYNKMSFADLQNTMSNIDWNRWQENSMLEGVESVIVGQPDYFAALNGMLKDVPLEDWKTYFQWHAITNSASFLNKAMEQENFRFYKGVLSGVEEQEPRWKRGVNVINGTLGEVVGKIYVKKHFKPEAKERMVELVENLRRAYAQGIKELDWMSEDTKQQALDKLSKFTPKIGYPDKWKDYSELEIKEDDLFGNMKRARLVSVKKNREKLGQPIDRTEWFMTPQTVNAYYNPVMNEIVFPAAILQPPFFNMEADDAVNYGGIGAVIGHEMGHGFDDSGAQYDGDGKLRNWWTEEDLKEFEKRTDKLVAQYNNFTVLDGVHVNGEFTQGENIGDLGGLTIAYKAYQLSKEGEEAPVIDGLTGDQRVFYGWAQVWRRKYRDAELRKRIDTDPHSPSEFRANGTVRNMPEFYEAFDVEPTDDMYLEPEKRVKIW</sequence>